<accession>A0A7J9I7Q5</accession>
<protein>
    <submittedName>
        <fullName evidence="2">Uncharacterized protein</fullName>
    </submittedName>
</protein>
<organism evidence="2 3">
    <name type="scientific">Gossypium harknessii</name>
    <dbReference type="NCBI Taxonomy" id="34285"/>
    <lineage>
        <taxon>Eukaryota</taxon>
        <taxon>Viridiplantae</taxon>
        <taxon>Streptophyta</taxon>
        <taxon>Embryophyta</taxon>
        <taxon>Tracheophyta</taxon>
        <taxon>Spermatophyta</taxon>
        <taxon>Magnoliopsida</taxon>
        <taxon>eudicotyledons</taxon>
        <taxon>Gunneridae</taxon>
        <taxon>Pentapetalae</taxon>
        <taxon>rosids</taxon>
        <taxon>malvids</taxon>
        <taxon>Malvales</taxon>
        <taxon>Malvaceae</taxon>
        <taxon>Malvoideae</taxon>
        <taxon>Gossypium</taxon>
    </lineage>
</organism>
<dbReference type="AlphaFoldDB" id="A0A7J9I7Q5"/>
<keyword evidence="1" id="KW-0472">Membrane</keyword>
<dbReference type="EMBL" id="JABFAD010128257">
    <property type="protein sequence ID" value="MBA0817863.1"/>
    <property type="molecule type" value="Genomic_DNA"/>
</dbReference>
<evidence type="ECO:0000313" key="3">
    <source>
        <dbReference type="Proteomes" id="UP000593560"/>
    </source>
</evidence>
<evidence type="ECO:0000313" key="2">
    <source>
        <dbReference type="EMBL" id="MBA0817863.1"/>
    </source>
</evidence>
<keyword evidence="3" id="KW-1185">Reference proteome</keyword>
<feature type="transmembrane region" description="Helical" evidence="1">
    <location>
        <begin position="12"/>
        <end position="29"/>
    </location>
</feature>
<evidence type="ECO:0000256" key="1">
    <source>
        <dbReference type="SAM" id="Phobius"/>
    </source>
</evidence>
<sequence>MGEMGSLVPMPALLYGILNKIMMTTYIGTTRRRHI</sequence>
<proteinExistence type="predicted"/>
<dbReference type="Proteomes" id="UP000593560">
    <property type="component" value="Unassembled WGS sequence"/>
</dbReference>
<keyword evidence="1" id="KW-0812">Transmembrane</keyword>
<name>A0A7J9I7Q5_9ROSI</name>
<comment type="caution">
    <text evidence="2">The sequence shown here is derived from an EMBL/GenBank/DDBJ whole genome shotgun (WGS) entry which is preliminary data.</text>
</comment>
<gene>
    <name evidence="2" type="ORF">Gohar_028000</name>
</gene>
<keyword evidence="1" id="KW-1133">Transmembrane helix</keyword>
<reference evidence="2 3" key="1">
    <citation type="journal article" date="2019" name="Genome Biol. Evol.">
        <title>Insights into the evolution of the New World diploid cottons (Gossypium, subgenus Houzingenia) based on genome sequencing.</title>
        <authorList>
            <person name="Grover C.E."/>
            <person name="Arick M.A. 2nd"/>
            <person name="Thrash A."/>
            <person name="Conover J.L."/>
            <person name="Sanders W.S."/>
            <person name="Peterson D.G."/>
            <person name="Frelichowski J.E."/>
            <person name="Scheffler J.A."/>
            <person name="Scheffler B.E."/>
            <person name="Wendel J.F."/>
        </authorList>
    </citation>
    <scope>NUCLEOTIDE SEQUENCE [LARGE SCALE GENOMIC DNA]</scope>
    <source>
        <strain evidence="2">0</strain>
        <tissue evidence="2">Leaf</tissue>
    </source>
</reference>